<evidence type="ECO:0000313" key="4">
    <source>
        <dbReference type="EMBL" id="WAT99340.1"/>
    </source>
</evidence>
<feature type="domain" description="DUF6801" evidence="3">
    <location>
        <begin position="2"/>
        <end position="138"/>
    </location>
</feature>
<gene>
    <name evidence="4" type="ORF">STRLI_005492</name>
</gene>
<evidence type="ECO:0000259" key="3">
    <source>
        <dbReference type="Pfam" id="PF20611"/>
    </source>
</evidence>
<feature type="compositionally biased region" description="Low complexity" evidence="1">
    <location>
        <begin position="167"/>
        <end position="203"/>
    </location>
</feature>
<dbReference type="EMBL" id="CP114202">
    <property type="protein sequence ID" value="WAT99340.1"/>
    <property type="molecule type" value="Genomic_DNA"/>
</dbReference>
<name>A0ABY7IKH4_STRNI</name>
<accession>A0ABY7IKH4</accession>
<feature type="compositionally biased region" description="Low complexity" evidence="1">
    <location>
        <begin position="149"/>
        <end position="159"/>
    </location>
</feature>
<feature type="region of interest" description="Disordered" evidence="1">
    <location>
        <begin position="148"/>
        <end position="243"/>
    </location>
</feature>
<keyword evidence="2" id="KW-0472">Membrane</keyword>
<dbReference type="Pfam" id="PF20611">
    <property type="entry name" value="DUF6801"/>
    <property type="match status" value="1"/>
</dbReference>
<proteinExistence type="predicted"/>
<keyword evidence="5" id="KW-1185">Reference proteome</keyword>
<feature type="compositionally biased region" description="Low complexity" evidence="1">
    <location>
        <begin position="220"/>
        <end position="242"/>
    </location>
</feature>
<feature type="transmembrane region" description="Helical" evidence="2">
    <location>
        <begin position="249"/>
        <end position="270"/>
    </location>
</feature>
<sequence length="275" mass="27015">MKIDSDIPKSAVVGRPTPKFRIDAVVPVSSDRTKVIRLAGVRSIEGTADAKALVTAPQGDLDVSLPFDVSRTNVPESGSFHVKATGAAPARTFTRPGSAKITIGDLTLRLALKDARGNPTGPGEVDAPCTLDAGQNNVVASFGITGAKTPSGSVTSGATGTAGAGAPGAQTSGSTGSTGSTTDGTTRSTTSGPSGTRAGSPSGDRAADPAKTPSGGAKGGATTDGSTTDGSTGAFTSTGATSRPDTEDLVLLAVGTLVVGTVAVAAVFRFRSRGR</sequence>
<protein>
    <recommendedName>
        <fullName evidence="3">DUF6801 domain-containing protein</fullName>
    </recommendedName>
</protein>
<evidence type="ECO:0000313" key="5">
    <source>
        <dbReference type="Proteomes" id="UP001210609"/>
    </source>
</evidence>
<organism evidence="4 5">
    <name type="scientific">Streptomyces nigrescens</name>
    <dbReference type="NCBI Taxonomy" id="1920"/>
    <lineage>
        <taxon>Bacteria</taxon>
        <taxon>Bacillati</taxon>
        <taxon>Actinomycetota</taxon>
        <taxon>Actinomycetes</taxon>
        <taxon>Kitasatosporales</taxon>
        <taxon>Streptomycetaceae</taxon>
        <taxon>Streptomyces</taxon>
    </lineage>
</organism>
<keyword evidence="2" id="KW-0812">Transmembrane</keyword>
<dbReference type="Proteomes" id="UP001210609">
    <property type="component" value="Chromosome"/>
</dbReference>
<reference evidence="4 5" key="1">
    <citation type="submission" date="2022-12" db="EMBL/GenBank/DDBJ databases">
        <authorList>
            <person name="Ruckert C."/>
            <person name="Busche T."/>
            <person name="Kalinowski J."/>
            <person name="Wittmann C."/>
        </authorList>
    </citation>
    <scope>NUCLEOTIDE SEQUENCE [LARGE SCALE GENOMIC DNA]</scope>
    <source>
        <strain evidence="4 5">DSM 40555</strain>
    </source>
</reference>
<evidence type="ECO:0000256" key="2">
    <source>
        <dbReference type="SAM" id="Phobius"/>
    </source>
</evidence>
<keyword evidence="2" id="KW-1133">Transmembrane helix</keyword>
<evidence type="ECO:0000256" key="1">
    <source>
        <dbReference type="SAM" id="MobiDB-lite"/>
    </source>
</evidence>
<dbReference type="InterPro" id="IPR046542">
    <property type="entry name" value="DUF6801"/>
</dbReference>